<evidence type="ECO:0000313" key="3">
    <source>
        <dbReference type="Proteomes" id="UP001189429"/>
    </source>
</evidence>
<sequence length="492" mass="53358">MSRYRCGVLHVLTFVATLMPTFLEVEVNMQNLMHVPEAVYLKVPIMLIGCLLIPVKVPEPTVVDTTVVLAPTIIWKIFAEVKELTVAEVLEPTFVEKTFVLVPTVVETIFVETTVLEMLVPTVVEKIFVAVLELAVVDATSVLVPTVVETTFVKMTVVEVRVPTFVETTLVLVPTAVETFLVETTVMVALVPTLVETTVVETNFVELTYVVPTFVASNVVESTLVKTIFAKTSFVQMTFVVMALVEAAFAVTAAVAATVMETTFVLVPTVVEMVMPAVLETIFVEKMFLFRSLSILIVGLATSCVIRFVAVALLPPGVGRGPLAPVVRLSPAGAFGVAAEVGTALQRYGVHLVLCRMPGVSMAGSFGAHFFEEPAATFLGLTTLARHAVALKFHVWSVVWSVIFGGRVKPRGHARGAFACHSAVAHRAGLADRVATKEPVDWDVGAKVILTTSELGQSDEVLTVRSVSQDGFALEVDEPLQYEHIGEWYFHE</sequence>
<proteinExistence type="predicted"/>
<keyword evidence="1" id="KW-1133">Transmembrane helix</keyword>
<evidence type="ECO:0000256" key="1">
    <source>
        <dbReference type="SAM" id="Phobius"/>
    </source>
</evidence>
<reference evidence="2" key="1">
    <citation type="submission" date="2023-10" db="EMBL/GenBank/DDBJ databases">
        <authorList>
            <person name="Chen Y."/>
            <person name="Shah S."/>
            <person name="Dougan E. K."/>
            <person name="Thang M."/>
            <person name="Chan C."/>
        </authorList>
    </citation>
    <scope>NUCLEOTIDE SEQUENCE [LARGE SCALE GENOMIC DNA]</scope>
</reference>
<gene>
    <name evidence="2" type="ORF">PCOR1329_LOCUS72265</name>
</gene>
<evidence type="ECO:0000313" key="2">
    <source>
        <dbReference type="EMBL" id="CAK0892645.1"/>
    </source>
</evidence>
<feature type="transmembrane region" description="Helical" evidence="1">
    <location>
        <begin position="234"/>
        <end position="257"/>
    </location>
</feature>
<feature type="transmembrane region" description="Helical" evidence="1">
    <location>
        <begin position="263"/>
        <end position="283"/>
    </location>
</feature>
<name>A0ABN9X082_9DINO</name>
<comment type="caution">
    <text evidence="2">The sequence shown here is derived from an EMBL/GenBank/DDBJ whole genome shotgun (WGS) entry which is preliminary data.</text>
</comment>
<organism evidence="2 3">
    <name type="scientific">Prorocentrum cordatum</name>
    <dbReference type="NCBI Taxonomy" id="2364126"/>
    <lineage>
        <taxon>Eukaryota</taxon>
        <taxon>Sar</taxon>
        <taxon>Alveolata</taxon>
        <taxon>Dinophyceae</taxon>
        <taxon>Prorocentrales</taxon>
        <taxon>Prorocentraceae</taxon>
        <taxon>Prorocentrum</taxon>
    </lineage>
</organism>
<keyword evidence="3" id="KW-1185">Reference proteome</keyword>
<dbReference type="EMBL" id="CAUYUJ010019646">
    <property type="protein sequence ID" value="CAK0892645.1"/>
    <property type="molecule type" value="Genomic_DNA"/>
</dbReference>
<keyword evidence="1" id="KW-0812">Transmembrane</keyword>
<dbReference type="Proteomes" id="UP001189429">
    <property type="component" value="Unassembled WGS sequence"/>
</dbReference>
<keyword evidence="1" id="KW-0472">Membrane</keyword>
<feature type="transmembrane region" description="Helical" evidence="1">
    <location>
        <begin position="295"/>
        <end position="314"/>
    </location>
</feature>
<accession>A0ABN9X082</accession>
<protein>
    <submittedName>
        <fullName evidence="2">Uncharacterized protein</fullName>
    </submittedName>
</protein>
<feature type="non-terminal residue" evidence="2">
    <location>
        <position position="492"/>
    </location>
</feature>